<dbReference type="InterPro" id="IPR044855">
    <property type="entry name" value="CoA-Trfase_III_dom3_sf"/>
</dbReference>
<gene>
    <name evidence="1" type="ORF">F7231_10280</name>
</gene>
<dbReference type="Gene3D" id="3.30.1540.10">
    <property type="entry name" value="formyl-coa transferase, domain 3"/>
    <property type="match status" value="1"/>
</dbReference>
<dbReference type="SUPFAM" id="SSF89796">
    <property type="entry name" value="CoA-transferase family III (CaiB/BaiF)"/>
    <property type="match status" value="1"/>
</dbReference>
<comment type="caution">
    <text evidence="1">The sequence shown here is derived from an EMBL/GenBank/DDBJ whole genome shotgun (WGS) entry which is preliminary data.</text>
</comment>
<organism evidence="1 2">
    <name type="scientific">Fibrivirga algicola</name>
    <dbReference type="NCBI Taxonomy" id="2950420"/>
    <lineage>
        <taxon>Bacteria</taxon>
        <taxon>Pseudomonadati</taxon>
        <taxon>Bacteroidota</taxon>
        <taxon>Cytophagia</taxon>
        <taxon>Cytophagales</taxon>
        <taxon>Spirosomataceae</taxon>
        <taxon>Fibrivirga</taxon>
    </lineage>
</organism>
<dbReference type="Gene3D" id="3.40.50.10540">
    <property type="entry name" value="Crotonobetainyl-coa:carnitine coa-transferase, domain 1"/>
    <property type="match status" value="2"/>
</dbReference>
<reference evidence="1" key="1">
    <citation type="submission" date="2024-05" db="EMBL/GenBank/DDBJ databases">
        <authorList>
            <person name="Jung D.-H."/>
        </authorList>
    </citation>
    <scope>NUCLEOTIDE SEQUENCE</scope>
    <source>
        <strain evidence="1">JA-25</strain>
    </source>
</reference>
<dbReference type="Proteomes" id="UP000606008">
    <property type="component" value="Unassembled WGS sequence"/>
</dbReference>
<evidence type="ECO:0000313" key="1">
    <source>
        <dbReference type="EMBL" id="NID10557.1"/>
    </source>
</evidence>
<sequence length="395" mass="42562">MSSTSVTGPLRGLRILDLTRLLPGPLGTMLMADMGAEVIKIEQPASPDYVRLFPPYSNGESVNYLAYNRSKKSVLLDYSTDEGRETFLKLIETADVLVEQFRPGHLDRLGLGYTTARSRNPRIIYVSVTGYGQTGPYAHLAGHDLNYLGLSGVLSLSGEADQVPVIPGVQLADIAGGSYGCVMATLAAVYARQQTGEGQHVDVSMTDCVMPLLSVAHALFVGTGHVPERGRMPLSGGQPNYGVYRCRDEADPETGDVTPRYVALGTLEPKFWQKFCTLVDRPDWLGFMVPQAPEKVDQCKKQIQALLAERTQAEWVQIGTDHDLLITPVLTLDQLADDPHIQARQMIVEEQHPVAGTLAGVGVPIKFSATPAHPSGPAPQLGADTDSVLAACISG</sequence>
<protein>
    <submittedName>
        <fullName evidence="1">CoA transferase</fullName>
    </submittedName>
</protein>
<dbReference type="InterPro" id="IPR023606">
    <property type="entry name" value="CoA-Trfase_III_dom_1_sf"/>
</dbReference>
<accession>A0ABX0QEX0</accession>
<dbReference type="InterPro" id="IPR050509">
    <property type="entry name" value="CoA-transferase_III"/>
</dbReference>
<dbReference type="GO" id="GO:0016740">
    <property type="term" value="F:transferase activity"/>
    <property type="evidence" value="ECO:0007669"/>
    <property type="project" value="UniProtKB-KW"/>
</dbReference>
<keyword evidence="1" id="KW-0808">Transferase</keyword>
<dbReference type="InterPro" id="IPR003673">
    <property type="entry name" value="CoA-Trfase_fam_III"/>
</dbReference>
<name>A0ABX0QEX0_9BACT</name>
<keyword evidence="2" id="KW-1185">Reference proteome</keyword>
<dbReference type="PANTHER" id="PTHR48228">
    <property type="entry name" value="SUCCINYL-COA--D-CITRAMALATE COA-TRANSFERASE"/>
    <property type="match status" value="1"/>
</dbReference>
<dbReference type="Pfam" id="PF02515">
    <property type="entry name" value="CoA_transf_3"/>
    <property type="match status" value="1"/>
</dbReference>
<evidence type="ECO:0000313" key="2">
    <source>
        <dbReference type="Proteomes" id="UP000606008"/>
    </source>
</evidence>
<dbReference type="EMBL" id="WAEL01000003">
    <property type="protein sequence ID" value="NID10557.1"/>
    <property type="molecule type" value="Genomic_DNA"/>
</dbReference>
<proteinExistence type="predicted"/>
<dbReference type="RefSeq" id="WP_166691817.1">
    <property type="nucleotide sequence ID" value="NZ_WAEL01000003.1"/>
</dbReference>
<dbReference type="PANTHER" id="PTHR48228:SF5">
    <property type="entry name" value="ALPHA-METHYLACYL-COA RACEMASE"/>
    <property type="match status" value="1"/>
</dbReference>